<feature type="transmembrane region" description="Helical" evidence="7">
    <location>
        <begin position="296"/>
        <end position="317"/>
    </location>
</feature>
<accession>A0A561U9F9</accession>
<dbReference type="InterPro" id="IPR004638">
    <property type="entry name" value="EmrB-like"/>
</dbReference>
<organism evidence="9 10">
    <name type="scientific">Saccharopolyspora dendranthemae</name>
    <dbReference type="NCBI Taxonomy" id="1181886"/>
    <lineage>
        <taxon>Bacteria</taxon>
        <taxon>Bacillati</taxon>
        <taxon>Actinomycetota</taxon>
        <taxon>Actinomycetes</taxon>
        <taxon>Pseudonocardiales</taxon>
        <taxon>Pseudonocardiaceae</taxon>
        <taxon>Saccharopolyspora</taxon>
    </lineage>
</organism>
<dbReference type="PROSITE" id="PS50850">
    <property type="entry name" value="MFS"/>
    <property type="match status" value="1"/>
</dbReference>
<sequence length="482" mass="48533">MSTAVALRSRSGRWILLATIFGSGVAFLDGSVVNVALPAIGRDVGGGLRVLQWVLDAYLLTLSALLLLGGVLGDRYGRRRVFTLGLVVFTLASLGCGLAPTGEVLIIARLVQGVGGALLVPGSLALINASIDPDDRGEAVGRWAGLTGVSSAIGPFVGGWLVDAASWRWVFLINVPIAAAALLALRHVPETRDPDATGPLDIGGAVAVTAGLTGTIFALIEVPTTGWNPLSTTAAVVGVTSLVVFPMLEARHPSPLLPLSLLRSSQFSGANAVTLAVYAALSGALFLLSLQLQQSMGYSALETGIATLPITIIMLLLSGRVGALAQRTGVRIPMTIGPFGCAAGLLLLTRAQTGATYLSGVLPGLLVFGLGLSITVAPLTAAVLGSVGPERGGVASGVNNAISRLAGLLAVAVLPVVAGLTGTGDGAPLGPGFTTALHISAALCAAGGVIAGLTVGKGGRVETPPLPGLNHACQDPSCEYRD</sequence>
<dbReference type="InterPro" id="IPR011701">
    <property type="entry name" value="MFS"/>
</dbReference>
<feature type="transmembrane region" description="Helical" evidence="7">
    <location>
        <begin position="139"/>
        <end position="161"/>
    </location>
</feature>
<keyword evidence="2" id="KW-0813">Transport</keyword>
<reference evidence="9 10" key="1">
    <citation type="submission" date="2019-06" db="EMBL/GenBank/DDBJ databases">
        <title>Sequencing the genomes of 1000 actinobacteria strains.</title>
        <authorList>
            <person name="Klenk H.-P."/>
        </authorList>
    </citation>
    <scope>NUCLEOTIDE SEQUENCE [LARGE SCALE GENOMIC DNA]</scope>
    <source>
        <strain evidence="9 10">DSM 46699</strain>
    </source>
</reference>
<evidence type="ECO:0000256" key="1">
    <source>
        <dbReference type="ARBA" id="ARBA00004651"/>
    </source>
</evidence>
<evidence type="ECO:0000313" key="9">
    <source>
        <dbReference type="EMBL" id="TWF96001.1"/>
    </source>
</evidence>
<protein>
    <submittedName>
        <fullName evidence="9">EmrB/QacA subfamily drug resistance transporter</fullName>
    </submittedName>
</protein>
<feature type="transmembrane region" description="Helical" evidence="7">
    <location>
        <begin position="226"/>
        <end position="248"/>
    </location>
</feature>
<feature type="transmembrane region" description="Helical" evidence="7">
    <location>
        <begin position="106"/>
        <end position="127"/>
    </location>
</feature>
<dbReference type="InterPro" id="IPR036259">
    <property type="entry name" value="MFS_trans_sf"/>
</dbReference>
<keyword evidence="5 7" id="KW-1133">Transmembrane helix</keyword>
<keyword evidence="3" id="KW-1003">Cell membrane</keyword>
<evidence type="ECO:0000256" key="3">
    <source>
        <dbReference type="ARBA" id="ARBA00022475"/>
    </source>
</evidence>
<feature type="transmembrane region" description="Helical" evidence="7">
    <location>
        <begin position="200"/>
        <end position="220"/>
    </location>
</feature>
<dbReference type="GO" id="GO:0005886">
    <property type="term" value="C:plasma membrane"/>
    <property type="evidence" value="ECO:0007669"/>
    <property type="project" value="UniProtKB-SubCell"/>
</dbReference>
<feature type="transmembrane region" description="Helical" evidence="7">
    <location>
        <begin position="405"/>
        <end position="424"/>
    </location>
</feature>
<feature type="transmembrane region" description="Helical" evidence="7">
    <location>
        <begin position="167"/>
        <end position="188"/>
    </location>
</feature>
<comment type="caution">
    <text evidence="9">The sequence shown here is derived from an EMBL/GenBank/DDBJ whole genome shotgun (WGS) entry which is preliminary data.</text>
</comment>
<evidence type="ECO:0000256" key="7">
    <source>
        <dbReference type="SAM" id="Phobius"/>
    </source>
</evidence>
<dbReference type="SUPFAM" id="SSF103473">
    <property type="entry name" value="MFS general substrate transporter"/>
    <property type="match status" value="1"/>
</dbReference>
<evidence type="ECO:0000313" key="10">
    <source>
        <dbReference type="Proteomes" id="UP000316184"/>
    </source>
</evidence>
<feature type="transmembrane region" description="Helical" evidence="7">
    <location>
        <begin position="50"/>
        <end position="69"/>
    </location>
</feature>
<feature type="transmembrane region" description="Helical" evidence="7">
    <location>
        <begin position="269"/>
        <end position="290"/>
    </location>
</feature>
<dbReference type="NCBIfam" id="TIGR00711">
    <property type="entry name" value="efflux_EmrB"/>
    <property type="match status" value="1"/>
</dbReference>
<evidence type="ECO:0000256" key="2">
    <source>
        <dbReference type="ARBA" id="ARBA00022448"/>
    </source>
</evidence>
<dbReference type="PANTHER" id="PTHR42718">
    <property type="entry name" value="MAJOR FACILITATOR SUPERFAMILY MULTIDRUG TRANSPORTER MFSC"/>
    <property type="match status" value="1"/>
</dbReference>
<feature type="transmembrane region" description="Helical" evidence="7">
    <location>
        <begin position="12"/>
        <end position="30"/>
    </location>
</feature>
<evidence type="ECO:0000259" key="8">
    <source>
        <dbReference type="PROSITE" id="PS50850"/>
    </source>
</evidence>
<keyword evidence="10" id="KW-1185">Reference proteome</keyword>
<evidence type="ECO:0000256" key="6">
    <source>
        <dbReference type="ARBA" id="ARBA00023136"/>
    </source>
</evidence>
<feature type="transmembrane region" description="Helical" evidence="7">
    <location>
        <begin position="329"/>
        <end position="349"/>
    </location>
</feature>
<feature type="transmembrane region" description="Helical" evidence="7">
    <location>
        <begin position="81"/>
        <end position="100"/>
    </location>
</feature>
<evidence type="ECO:0000256" key="4">
    <source>
        <dbReference type="ARBA" id="ARBA00022692"/>
    </source>
</evidence>
<name>A0A561U9F9_9PSEU</name>
<dbReference type="RefSeq" id="WP_145739363.1">
    <property type="nucleotide sequence ID" value="NZ_VIWX01000002.1"/>
</dbReference>
<dbReference type="GO" id="GO:0022857">
    <property type="term" value="F:transmembrane transporter activity"/>
    <property type="evidence" value="ECO:0007669"/>
    <property type="project" value="InterPro"/>
</dbReference>
<dbReference type="Gene3D" id="1.20.1720.10">
    <property type="entry name" value="Multidrug resistance protein D"/>
    <property type="match status" value="1"/>
</dbReference>
<dbReference type="InterPro" id="IPR020846">
    <property type="entry name" value="MFS_dom"/>
</dbReference>
<keyword evidence="4 7" id="KW-0812">Transmembrane</keyword>
<dbReference type="OrthoDB" id="7375466at2"/>
<keyword evidence="6 7" id="KW-0472">Membrane</keyword>
<dbReference type="EMBL" id="VIWX01000002">
    <property type="protein sequence ID" value="TWF96001.1"/>
    <property type="molecule type" value="Genomic_DNA"/>
</dbReference>
<comment type="subcellular location">
    <subcellularLocation>
        <location evidence="1">Cell membrane</location>
        <topology evidence="1">Multi-pass membrane protein</topology>
    </subcellularLocation>
</comment>
<evidence type="ECO:0000256" key="5">
    <source>
        <dbReference type="ARBA" id="ARBA00022989"/>
    </source>
</evidence>
<proteinExistence type="predicted"/>
<dbReference type="AlphaFoldDB" id="A0A561U9F9"/>
<feature type="transmembrane region" description="Helical" evidence="7">
    <location>
        <begin position="361"/>
        <end position="384"/>
    </location>
</feature>
<feature type="transmembrane region" description="Helical" evidence="7">
    <location>
        <begin position="436"/>
        <end position="456"/>
    </location>
</feature>
<dbReference type="Gene3D" id="1.20.1250.20">
    <property type="entry name" value="MFS general substrate transporter like domains"/>
    <property type="match status" value="1"/>
</dbReference>
<dbReference type="Proteomes" id="UP000316184">
    <property type="component" value="Unassembled WGS sequence"/>
</dbReference>
<dbReference type="Pfam" id="PF07690">
    <property type="entry name" value="MFS_1"/>
    <property type="match status" value="1"/>
</dbReference>
<dbReference type="PANTHER" id="PTHR42718:SF42">
    <property type="entry name" value="EXPORT PROTEIN"/>
    <property type="match status" value="1"/>
</dbReference>
<dbReference type="CDD" id="cd17321">
    <property type="entry name" value="MFS_MMR_MDR_like"/>
    <property type="match status" value="1"/>
</dbReference>
<feature type="domain" description="Major facilitator superfamily (MFS) profile" evidence="8">
    <location>
        <begin position="15"/>
        <end position="459"/>
    </location>
</feature>
<gene>
    <name evidence="9" type="ORF">FHU35_121002</name>
</gene>